<organism evidence="1 2">
    <name type="scientific">Clitoria ternatea</name>
    <name type="common">Butterfly pea</name>
    <dbReference type="NCBI Taxonomy" id="43366"/>
    <lineage>
        <taxon>Eukaryota</taxon>
        <taxon>Viridiplantae</taxon>
        <taxon>Streptophyta</taxon>
        <taxon>Embryophyta</taxon>
        <taxon>Tracheophyta</taxon>
        <taxon>Spermatophyta</taxon>
        <taxon>Magnoliopsida</taxon>
        <taxon>eudicotyledons</taxon>
        <taxon>Gunneridae</taxon>
        <taxon>Pentapetalae</taxon>
        <taxon>rosids</taxon>
        <taxon>fabids</taxon>
        <taxon>Fabales</taxon>
        <taxon>Fabaceae</taxon>
        <taxon>Papilionoideae</taxon>
        <taxon>50 kb inversion clade</taxon>
        <taxon>NPAAA clade</taxon>
        <taxon>indigoferoid/millettioid clade</taxon>
        <taxon>Phaseoleae</taxon>
        <taxon>Clitoria</taxon>
    </lineage>
</organism>
<gene>
    <name evidence="1" type="ORF">RJT34_31454</name>
</gene>
<dbReference type="Proteomes" id="UP001359559">
    <property type="component" value="Unassembled WGS sequence"/>
</dbReference>
<name>A0AAN9I2W7_CLITE</name>
<keyword evidence="2" id="KW-1185">Reference proteome</keyword>
<accession>A0AAN9I2W7</accession>
<proteinExistence type="predicted"/>
<sequence>MVVDSVFELSAHMIRLAVLLGEDRVNDERIDVADNFIFSCCFELKPIAALYSLRDIRSLLILQCNIRSWPLNPRILLVK</sequence>
<protein>
    <submittedName>
        <fullName evidence="1">Uncharacterized protein</fullName>
    </submittedName>
</protein>
<dbReference type="AlphaFoldDB" id="A0AAN9I2W7"/>
<evidence type="ECO:0000313" key="2">
    <source>
        <dbReference type="Proteomes" id="UP001359559"/>
    </source>
</evidence>
<comment type="caution">
    <text evidence="1">The sequence shown here is derived from an EMBL/GenBank/DDBJ whole genome shotgun (WGS) entry which is preliminary data.</text>
</comment>
<reference evidence="1 2" key="1">
    <citation type="submission" date="2024-01" db="EMBL/GenBank/DDBJ databases">
        <title>The genomes of 5 underutilized Papilionoideae crops provide insights into root nodulation and disease resistance.</title>
        <authorList>
            <person name="Yuan L."/>
        </authorList>
    </citation>
    <scope>NUCLEOTIDE SEQUENCE [LARGE SCALE GENOMIC DNA]</scope>
    <source>
        <strain evidence="1">LY-2023</strain>
        <tissue evidence="1">Leaf</tissue>
    </source>
</reference>
<evidence type="ECO:0000313" key="1">
    <source>
        <dbReference type="EMBL" id="KAK7263857.1"/>
    </source>
</evidence>
<dbReference type="EMBL" id="JAYKXN010000008">
    <property type="protein sequence ID" value="KAK7263857.1"/>
    <property type="molecule type" value="Genomic_DNA"/>
</dbReference>